<accession>A0A9D2MJS7</accession>
<comment type="caution">
    <text evidence="2">The sequence shown here is derived from an EMBL/GenBank/DDBJ whole genome shotgun (WGS) entry which is preliminary data.</text>
</comment>
<dbReference type="SFLD" id="SFLDS00029">
    <property type="entry name" value="Radical_SAM"/>
    <property type="match status" value="1"/>
</dbReference>
<dbReference type="AlphaFoldDB" id="A0A9D2MJS7"/>
<protein>
    <submittedName>
        <fullName evidence="2">TIGR03960 family B12-binding radical SAM protein</fullName>
    </submittedName>
</protein>
<dbReference type="PANTHER" id="PTHR42731">
    <property type="entry name" value="SLL1084 PROTEIN"/>
    <property type="match status" value="1"/>
</dbReference>
<dbReference type="InterPro" id="IPR058240">
    <property type="entry name" value="rSAM_sf"/>
</dbReference>
<gene>
    <name evidence="2" type="ORF">IAA37_06850</name>
</gene>
<dbReference type="GO" id="GO:0003824">
    <property type="term" value="F:catalytic activity"/>
    <property type="evidence" value="ECO:0007669"/>
    <property type="project" value="InterPro"/>
</dbReference>
<dbReference type="SFLD" id="SFLDG01082">
    <property type="entry name" value="B12-binding_domain_containing"/>
    <property type="match status" value="1"/>
</dbReference>
<dbReference type="CDD" id="cd01335">
    <property type="entry name" value="Radical_SAM"/>
    <property type="match status" value="1"/>
</dbReference>
<dbReference type="SUPFAM" id="SSF102114">
    <property type="entry name" value="Radical SAM enzymes"/>
    <property type="match status" value="1"/>
</dbReference>
<dbReference type="InterPro" id="IPR045784">
    <property type="entry name" value="Radical_SAM_N2"/>
</dbReference>
<dbReference type="InterPro" id="IPR023404">
    <property type="entry name" value="rSAM_horseshoe"/>
</dbReference>
<sequence>MKKKIEKILQFVQKPARYCGGELNSVIKDPKKVDLRYAFCFPDLYEIGMSHLGMKILYSLVNSREDAWCERVFAPDADMEEQMRKNDVKLFALESEDDVKEFDIVGFTLMYELCYTNVLNMLDLAGIPLLSKDRTDLTPIIACGGPCACNPEPIADFVDLVFLGDGEESTMQVLDLLKECKKNGNSKHEFLLKAKDIRGVYVPSFYEDTYHDDGTLKELKPLFGAPEKIKKAVVSDMDNCFYPDNFVVPFINIVHDRAVEEIFRGCIRGCRFCQAGFTYRPIREKSVETINKQSKALIESTGYDELSLCSLSTSDHSCVNEMLSSLIDWTVKDKINLSLPSLRVDNFSDELVDKLNKVRKSGLTFAPEAGTQRLRDVINKNVTEEEVLSTCRKAFDNGWTSVKLYFMMGLPTETMEDIEGIADLAMQVVHAFYNNPNRQKGTGVQVSVSCASFIPKPFTPFQWEPEDSMQSLKAKQAHLLESIPSKKVKVSYHETPTSLLEGVLARGDRRLCKVLYDAYKFGCKFDSWDDRFNFDAWMKAFAQNGIDPYFYTQRRRAFSELLPWDHLDFGVTKKFLENENKKAHENKTTPHCRIRCAGCGANMLNGGHCDARG</sequence>
<dbReference type="Pfam" id="PF19864">
    <property type="entry name" value="Radical_SAM_N2"/>
    <property type="match status" value="1"/>
</dbReference>
<dbReference type="EMBL" id="DWXN01000012">
    <property type="protein sequence ID" value="HJB75371.1"/>
    <property type="molecule type" value="Genomic_DNA"/>
</dbReference>
<feature type="domain" description="Radical SAM core" evidence="1">
    <location>
        <begin position="252"/>
        <end position="489"/>
    </location>
</feature>
<organism evidence="2 3">
    <name type="scientific">Candidatus Eubacterium faecale</name>
    <dbReference type="NCBI Taxonomy" id="2838568"/>
    <lineage>
        <taxon>Bacteria</taxon>
        <taxon>Bacillati</taxon>
        <taxon>Bacillota</taxon>
        <taxon>Clostridia</taxon>
        <taxon>Eubacteriales</taxon>
        <taxon>Eubacteriaceae</taxon>
        <taxon>Eubacterium</taxon>
    </lineage>
</organism>
<name>A0A9D2MJS7_9FIRM</name>
<dbReference type="Gene3D" id="3.80.30.20">
    <property type="entry name" value="tm_1862 like domain"/>
    <property type="match status" value="1"/>
</dbReference>
<dbReference type="InterPro" id="IPR023862">
    <property type="entry name" value="CHP03960_rSAM"/>
</dbReference>
<dbReference type="Pfam" id="PF04055">
    <property type="entry name" value="Radical_SAM"/>
    <property type="match status" value="1"/>
</dbReference>
<dbReference type="NCBIfam" id="TIGR03960">
    <property type="entry name" value="rSAM_fuse_unch"/>
    <property type="match status" value="1"/>
</dbReference>
<dbReference type="InterPro" id="IPR006638">
    <property type="entry name" value="Elp3/MiaA/NifB-like_rSAM"/>
</dbReference>
<evidence type="ECO:0000259" key="1">
    <source>
        <dbReference type="PROSITE" id="PS51918"/>
    </source>
</evidence>
<reference evidence="2" key="1">
    <citation type="journal article" date="2021" name="PeerJ">
        <title>Extensive microbial diversity within the chicken gut microbiome revealed by metagenomics and culture.</title>
        <authorList>
            <person name="Gilroy R."/>
            <person name="Ravi A."/>
            <person name="Getino M."/>
            <person name="Pursley I."/>
            <person name="Horton D.L."/>
            <person name="Alikhan N.F."/>
            <person name="Baker D."/>
            <person name="Gharbi K."/>
            <person name="Hall N."/>
            <person name="Watson M."/>
            <person name="Adriaenssens E.M."/>
            <person name="Foster-Nyarko E."/>
            <person name="Jarju S."/>
            <person name="Secka A."/>
            <person name="Antonio M."/>
            <person name="Oren A."/>
            <person name="Chaudhuri R.R."/>
            <person name="La Ragione R."/>
            <person name="Hildebrand F."/>
            <person name="Pallen M.J."/>
        </authorList>
    </citation>
    <scope>NUCLEOTIDE SEQUENCE</scope>
    <source>
        <strain evidence="2">CHK188-16595</strain>
    </source>
</reference>
<dbReference type="SMART" id="SM00729">
    <property type="entry name" value="Elp3"/>
    <property type="match status" value="1"/>
</dbReference>
<evidence type="ECO:0000313" key="3">
    <source>
        <dbReference type="Proteomes" id="UP000823877"/>
    </source>
</evidence>
<dbReference type="PANTHER" id="PTHR42731:SF1">
    <property type="entry name" value="RADICAL SAM DOMAIN PROTEIN"/>
    <property type="match status" value="1"/>
</dbReference>
<evidence type="ECO:0000313" key="2">
    <source>
        <dbReference type="EMBL" id="HJB75371.1"/>
    </source>
</evidence>
<dbReference type="PROSITE" id="PS51918">
    <property type="entry name" value="RADICAL_SAM"/>
    <property type="match status" value="1"/>
</dbReference>
<dbReference type="GO" id="GO:0051536">
    <property type="term" value="F:iron-sulfur cluster binding"/>
    <property type="evidence" value="ECO:0007669"/>
    <property type="project" value="InterPro"/>
</dbReference>
<dbReference type="Proteomes" id="UP000823877">
    <property type="component" value="Unassembled WGS sequence"/>
</dbReference>
<proteinExistence type="predicted"/>
<dbReference type="InterPro" id="IPR007197">
    <property type="entry name" value="rSAM"/>
</dbReference>
<reference evidence="2" key="2">
    <citation type="submission" date="2021-04" db="EMBL/GenBank/DDBJ databases">
        <authorList>
            <person name="Gilroy R."/>
        </authorList>
    </citation>
    <scope>NUCLEOTIDE SEQUENCE</scope>
    <source>
        <strain evidence="2">CHK188-16595</strain>
    </source>
</reference>